<evidence type="ECO:0000313" key="2">
    <source>
        <dbReference type="Proteomes" id="UP001348369"/>
    </source>
</evidence>
<protein>
    <submittedName>
        <fullName evidence="1">Cytochrome P450</fullName>
    </submittedName>
</protein>
<sequence length="426" mass="44388">MTGAPLPAPGPVPGPGSGPVPVSVPLACPAPHERGFTAAAQRLTAPDGPALRPVTLGGGLRAWAATDPAVARGVLTDPRLTNDIGEVGEPVQGFPDRRYPEDFFSHAPQLLSASGERHRGLRRIVAPYFTAAATERTGARLRNALVRILGSLAGRDRIDIVTDLALPLAGATAGEILGIVPERCDAAVTAALAASGAVPGTAEARSAHRVFAQTVLHIIGTARRSPVPTAATALLHARQSGRIGNAELAGMLGMLLIGTVDSLSTVVPAGALMALRRPEVRHGLGDGHGGGPAYTAAVTEEILRLNPPFQHTGWRFTRDDCALAGVPLPRGAVVVTSVLAANLDATTWPDPLHADAHRRTAAGHLSFGHGPHYCLGAALGRRLVHEALTGLFRRFPRLSLAVPLGELTWHGTCLRRLDRLPADTHP</sequence>
<name>A0ACD4ZRF3_9ACTN</name>
<gene>
    <name evidence="1" type="ORF">OG835_29755</name>
</gene>
<organism evidence="1 2">
    <name type="scientific">Streptomyces scopuliridis</name>
    <dbReference type="NCBI Taxonomy" id="452529"/>
    <lineage>
        <taxon>Bacteria</taxon>
        <taxon>Bacillati</taxon>
        <taxon>Actinomycetota</taxon>
        <taxon>Actinomycetes</taxon>
        <taxon>Kitasatosporales</taxon>
        <taxon>Streptomycetaceae</taxon>
        <taxon>Streptomyces</taxon>
    </lineage>
</organism>
<dbReference type="EMBL" id="CP109109">
    <property type="protein sequence ID" value="WSC00784.1"/>
    <property type="molecule type" value="Genomic_DNA"/>
</dbReference>
<proteinExistence type="predicted"/>
<evidence type="ECO:0000313" key="1">
    <source>
        <dbReference type="EMBL" id="WSC00784.1"/>
    </source>
</evidence>
<dbReference type="Proteomes" id="UP001348369">
    <property type="component" value="Chromosome"/>
</dbReference>
<keyword evidence="2" id="KW-1185">Reference proteome</keyword>
<reference evidence="1" key="1">
    <citation type="submission" date="2022-10" db="EMBL/GenBank/DDBJ databases">
        <title>The complete genomes of actinobacterial strains from the NBC collection.</title>
        <authorList>
            <person name="Joergensen T.S."/>
            <person name="Alvarez Arevalo M."/>
            <person name="Sterndorff E.B."/>
            <person name="Faurdal D."/>
            <person name="Vuksanovic O."/>
            <person name="Mourched A.-S."/>
            <person name="Charusanti P."/>
            <person name="Shaw S."/>
            <person name="Blin K."/>
            <person name="Weber T."/>
        </authorList>
    </citation>
    <scope>NUCLEOTIDE SEQUENCE</scope>
    <source>
        <strain evidence="1">NBC 01771</strain>
    </source>
</reference>
<accession>A0ACD4ZRF3</accession>